<gene>
    <name evidence="4" type="ORF">CMC5_067220</name>
</gene>
<name>A0A0K1ENR5_CHOCO</name>
<protein>
    <recommendedName>
        <fullName evidence="3">YCII-related domain-containing protein</fullName>
    </recommendedName>
</protein>
<evidence type="ECO:0000313" key="5">
    <source>
        <dbReference type="Proteomes" id="UP000067626"/>
    </source>
</evidence>
<evidence type="ECO:0000259" key="3">
    <source>
        <dbReference type="Pfam" id="PF03795"/>
    </source>
</evidence>
<dbReference type="STRING" id="52.CMC5_067220"/>
<dbReference type="InterPro" id="IPR011008">
    <property type="entry name" value="Dimeric_a/b-barrel"/>
</dbReference>
<dbReference type="KEGG" id="ccro:CMC5_067220"/>
<dbReference type="OrthoDB" id="9807535at2"/>
<dbReference type="PANTHER" id="PTHR35174">
    <property type="entry name" value="BLL7171 PROTEIN-RELATED"/>
    <property type="match status" value="1"/>
</dbReference>
<keyword evidence="5" id="KW-1185">Reference proteome</keyword>
<dbReference type="Proteomes" id="UP000067626">
    <property type="component" value="Chromosome"/>
</dbReference>
<feature type="domain" description="YCII-related" evidence="3">
    <location>
        <begin position="129"/>
        <end position="221"/>
    </location>
</feature>
<reference evidence="4 5" key="1">
    <citation type="submission" date="2015-07" db="EMBL/GenBank/DDBJ databases">
        <title>Genome analysis of myxobacterium Chondromyces crocatus Cm c5 reveals a high potential for natural compound synthesis and the genetic basis for the loss of fruiting body formation.</title>
        <authorList>
            <person name="Zaburannyi N."/>
            <person name="Bunk B."/>
            <person name="Maier J."/>
            <person name="Overmann J."/>
            <person name="Mueller R."/>
        </authorList>
    </citation>
    <scope>NUCLEOTIDE SEQUENCE [LARGE SCALE GENOMIC DNA]</scope>
    <source>
        <strain evidence="4 5">Cm c5</strain>
    </source>
</reference>
<dbReference type="SUPFAM" id="SSF54909">
    <property type="entry name" value="Dimeric alpha+beta barrel"/>
    <property type="match status" value="2"/>
</dbReference>
<evidence type="ECO:0000256" key="1">
    <source>
        <dbReference type="ARBA" id="ARBA00007689"/>
    </source>
</evidence>
<organism evidence="4 5">
    <name type="scientific">Chondromyces crocatus</name>
    <dbReference type="NCBI Taxonomy" id="52"/>
    <lineage>
        <taxon>Bacteria</taxon>
        <taxon>Pseudomonadati</taxon>
        <taxon>Myxococcota</taxon>
        <taxon>Polyangia</taxon>
        <taxon>Polyangiales</taxon>
        <taxon>Polyangiaceae</taxon>
        <taxon>Chondromyces</taxon>
    </lineage>
</organism>
<proteinExistence type="inferred from homology"/>
<sequence>MRVMVMHKIDRSSEEGLPPSPEMMARMGALMGEMTTSGVLLAGEGLRPSAERVRLRFSGGQRTVMQGPLPGTNELIAGFALIRVKSMEEAIGWASRFADLVGDMEIDVGPITEPWDLGFCPKPEGDVPMRFLLTPKADKNSEAGVPPTPELASKMGKLLQEMKEADILLATERLQPSSQAVRIRFDEGKHTMMDGPFTESKELIAGYAMLNVTSKQEAIDLSLRFAGVVGDVEMDVRPVDEASDIPSGP</sequence>
<dbReference type="Gene3D" id="3.30.70.1060">
    <property type="entry name" value="Dimeric alpha+beta barrel"/>
    <property type="match status" value="2"/>
</dbReference>
<feature type="region of interest" description="Disordered" evidence="2">
    <location>
        <begin position="1"/>
        <end position="20"/>
    </location>
</feature>
<comment type="similarity">
    <text evidence="1">Belongs to the YciI family.</text>
</comment>
<evidence type="ECO:0000313" key="4">
    <source>
        <dbReference type="EMBL" id="AKT42496.1"/>
    </source>
</evidence>
<dbReference type="InterPro" id="IPR005545">
    <property type="entry name" value="YCII"/>
</dbReference>
<dbReference type="Pfam" id="PF03795">
    <property type="entry name" value="YCII"/>
    <property type="match status" value="2"/>
</dbReference>
<feature type="domain" description="YCII-related" evidence="3">
    <location>
        <begin position="1"/>
        <end position="96"/>
    </location>
</feature>
<dbReference type="EMBL" id="CP012159">
    <property type="protein sequence ID" value="AKT42496.1"/>
    <property type="molecule type" value="Genomic_DNA"/>
</dbReference>
<accession>A0A0K1ENR5</accession>
<evidence type="ECO:0000256" key="2">
    <source>
        <dbReference type="SAM" id="MobiDB-lite"/>
    </source>
</evidence>
<dbReference type="AlphaFoldDB" id="A0A0K1ENR5"/>